<comment type="caution">
    <text evidence="4">The sequence shown here is derived from an EMBL/GenBank/DDBJ whole genome shotgun (WGS) entry which is preliminary data.</text>
</comment>
<dbReference type="Gene3D" id="3.30.1380.10">
    <property type="match status" value="1"/>
</dbReference>
<keyword evidence="2" id="KW-0732">Signal</keyword>
<sequence length="270" mass="28924">MSEKRKPRHLGVLLLACASAVVTACGGAATGTATGSAADAGSGVTGEPAADSVPPSTPTVTTSAPLDSPSTAPSASASATEPPAFTSKVSDVTPGTLKQSWREGCPVPPRDLRKITMTYWGFDKKPHTGELVVNEAVADDVVSIFKQLYDWRYPITRMETIDKYGASDFDSIEADNTSAFNCRRVAGSSSWSKHSYGKAVDINPRENPWVEPDGSVAHDNARRFAERPLHKPGVINDGDRVVRLFEKYGWEWGGYFNGAKDYQHFAKGGG</sequence>
<organism evidence="4 5">
    <name type="scientific">Sphaerisporangium album</name>
    <dbReference type="NCBI Taxonomy" id="509200"/>
    <lineage>
        <taxon>Bacteria</taxon>
        <taxon>Bacillati</taxon>
        <taxon>Actinomycetota</taxon>
        <taxon>Actinomycetes</taxon>
        <taxon>Streptosporangiales</taxon>
        <taxon>Streptosporangiaceae</taxon>
        <taxon>Sphaerisporangium</taxon>
    </lineage>
</organism>
<accession>A0A367FF60</accession>
<name>A0A367FF60_9ACTN</name>
<evidence type="ECO:0000256" key="2">
    <source>
        <dbReference type="SAM" id="SignalP"/>
    </source>
</evidence>
<evidence type="ECO:0000256" key="1">
    <source>
        <dbReference type="SAM" id="MobiDB-lite"/>
    </source>
</evidence>
<evidence type="ECO:0000259" key="3">
    <source>
        <dbReference type="Pfam" id="PF13539"/>
    </source>
</evidence>
<dbReference type="OrthoDB" id="9799970at2"/>
<dbReference type="GO" id="GO:0008233">
    <property type="term" value="F:peptidase activity"/>
    <property type="evidence" value="ECO:0007669"/>
    <property type="project" value="InterPro"/>
</dbReference>
<dbReference type="SUPFAM" id="SSF55166">
    <property type="entry name" value="Hedgehog/DD-peptidase"/>
    <property type="match status" value="1"/>
</dbReference>
<reference evidence="4 5" key="1">
    <citation type="submission" date="2018-06" db="EMBL/GenBank/DDBJ databases">
        <title>Sphaerisporangium craniellae sp. nov., isolated from a marine sponge in the South China Sea.</title>
        <authorList>
            <person name="Li L."/>
        </authorList>
    </citation>
    <scope>NUCLEOTIDE SEQUENCE [LARGE SCALE GENOMIC DNA]</scope>
    <source>
        <strain evidence="4 5">CCTCC AA 208026</strain>
    </source>
</reference>
<evidence type="ECO:0000313" key="5">
    <source>
        <dbReference type="Proteomes" id="UP000253094"/>
    </source>
</evidence>
<protein>
    <submittedName>
        <fullName evidence="4">M15 family peptidase</fullName>
    </submittedName>
</protein>
<dbReference type="Proteomes" id="UP000253094">
    <property type="component" value="Unassembled WGS sequence"/>
</dbReference>
<keyword evidence="5" id="KW-1185">Reference proteome</keyword>
<feature type="chain" id="PRO_5038884789" evidence="2">
    <location>
        <begin position="25"/>
        <end position="270"/>
    </location>
</feature>
<feature type="signal peptide" evidence="2">
    <location>
        <begin position="1"/>
        <end position="24"/>
    </location>
</feature>
<proteinExistence type="predicted"/>
<gene>
    <name evidence="4" type="ORF">DQ384_21965</name>
</gene>
<evidence type="ECO:0000313" key="4">
    <source>
        <dbReference type="EMBL" id="RCG29018.1"/>
    </source>
</evidence>
<dbReference type="InterPro" id="IPR009045">
    <property type="entry name" value="Zn_M74/Hedgehog-like"/>
</dbReference>
<dbReference type="AlphaFoldDB" id="A0A367FF60"/>
<feature type="compositionally biased region" description="Low complexity" evidence="1">
    <location>
        <begin position="33"/>
        <end position="87"/>
    </location>
</feature>
<dbReference type="InterPro" id="IPR039561">
    <property type="entry name" value="Peptidase_M15C"/>
</dbReference>
<dbReference type="EMBL" id="QOIL01000012">
    <property type="protein sequence ID" value="RCG29018.1"/>
    <property type="molecule type" value="Genomic_DNA"/>
</dbReference>
<dbReference type="PROSITE" id="PS51257">
    <property type="entry name" value="PROKAR_LIPOPROTEIN"/>
    <property type="match status" value="1"/>
</dbReference>
<feature type="region of interest" description="Disordered" evidence="1">
    <location>
        <begin position="33"/>
        <end position="105"/>
    </location>
</feature>
<feature type="domain" description="Peptidase M15C" evidence="3">
    <location>
        <begin position="187"/>
        <end position="266"/>
    </location>
</feature>
<dbReference type="Pfam" id="PF13539">
    <property type="entry name" value="Peptidase_M15_4"/>
    <property type="match status" value="1"/>
</dbReference>